<dbReference type="GO" id="GO:1900376">
    <property type="term" value="P:regulation of secondary metabolite biosynthetic process"/>
    <property type="evidence" value="ECO:0007669"/>
    <property type="project" value="TreeGrafter"/>
</dbReference>
<keyword evidence="8" id="KW-0408">Iron</keyword>
<keyword evidence="10" id="KW-1185">Reference proteome</keyword>
<dbReference type="RefSeq" id="WP_277642830.1">
    <property type="nucleotide sequence ID" value="NZ_JAQXTV010000001.1"/>
</dbReference>
<dbReference type="GO" id="GO:0000976">
    <property type="term" value="F:transcription cis-regulatory region binding"/>
    <property type="evidence" value="ECO:0007669"/>
    <property type="project" value="TreeGrafter"/>
</dbReference>
<sequence length="150" mass="17296">MEADIFLRENNIKVTKARIYIYMLLSKSPNALTAEDIYNRSRGENIDINLSTVYRTLEVFEKNNIVEKFNIGENSHLYSLVKEKHSHILKCSLCNKEIKVPCPMKQIEELVKNQTGFTLTEHKLVLKGICSECSEKIAKSNKNDKDNKNC</sequence>
<evidence type="ECO:0000256" key="8">
    <source>
        <dbReference type="PIRSR" id="PIRSR602481-2"/>
    </source>
</evidence>
<dbReference type="Proteomes" id="UP000460287">
    <property type="component" value="Unassembled WGS sequence"/>
</dbReference>
<keyword evidence="7" id="KW-0479">Metal-binding</keyword>
<dbReference type="SUPFAM" id="SSF46785">
    <property type="entry name" value="Winged helix' DNA-binding domain"/>
    <property type="match status" value="1"/>
</dbReference>
<organism evidence="9 10">
    <name type="scientific">Inconstantimicrobium porci</name>
    <dbReference type="NCBI Taxonomy" id="2652291"/>
    <lineage>
        <taxon>Bacteria</taxon>
        <taxon>Bacillati</taxon>
        <taxon>Bacillota</taxon>
        <taxon>Clostridia</taxon>
        <taxon>Eubacteriales</taxon>
        <taxon>Clostridiaceae</taxon>
        <taxon>Inconstantimicrobium</taxon>
    </lineage>
</organism>
<comment type="cofactor">
    <cofactor evidence="8">
        <name>Mn(2+)</name>
        <dbReference type="ChEBI" id="CHEBI:29035"/>
    </cofactor>
    <cofactor evidence="8">
        <name>Fe(2+)</name>
        <dbReference type="ChEBI" id="CHEBI:29033"/>
    </cofactor>
    <text evidence="8">Binds 1 Mn(2+) or Fe(2+) ion per subunit.</text>
</comment>
<gene>
    <name evidence="9" type="ORF">FYJ33_04310</name>
</gene>
<dbReference type="InterPro" id="IPR036388">
    <property type="entry name" value="WH-like_DNA-bd_sf"/>
</dbReference>
<name>A0A7X2MX13_9CLOT</name>
<dbReference type="InterPro" id="IPR002481">
    <property type="entry name" value="FUR"/>
</dbReference>
<reference evidence="9 10" key="1">
    <citation type="submission" date="2019-08" db="EMBL/GenBank/DDBJ databases">
        <title>In-depth cultivation of the pig gut microbiome towards novel bacterial diversity and tailored functional studies.</title>
        <authorList>
            <person name="Wylensek D."/>
            <person name="Hitch T.C.A."/>
            <person name="Clavel T."/>
        </authorList>
    </citation>
    <scope>NUCLEOTIDE SEQUENCE [LARGE SCALE GENOMIC DNA]</scope>
    <source>
        <strain evidence="9 10">WCA-383-APC-5B</strain>
    </source>
</reference>
<evidence type="ECO:0000313" key="10">
    <source>
        <dbReference type="Proteomes" id="UP000460287"/>
    </source>
</evidence>
<dbReference type="PANTHER" id="PTHR33202">
    <property type="entry name" value="ZINC UPTAKE REGULATION PROTEIN"/>
    <property type="match status" value="1"/>
</dbReference>
<dbReference type="GO" id="GO:0003700">
    <property type="term" value="F:DNA-binding transcription factor activity"/>
    <property type="evidence" value="ECO:0007669"/>
    <property type="project" value="InterPro"/>
</dbReference>
<keyword evidence="2" id="KW-0678">Repressor</keyword>
<dbReference type="InterPro" id="IPR036390">
    <property type="entry name" value="WH_DNA-bd_sf"/>
</dbReference>
<feature type="binding site" evidence="7">
    <location>
        <position position="91"/>
    </location>
    <ligand>
        <name>Zn(2+)</name>
        <dbReference type="ChEBI" id="CHEBI:29105"/>
    </ligand>
</feature>
<proteinExistence type="inferred from homology"/>
<dbReference type="CDD" id="cd07153">
    <property type="entry name" value="Fur_like"/>
    <property type="match status" value="1"/>
</dbReference>
<keyword evidence="5" id="KW-0238">DNA-binding</keyword>
<evidence type="ECO:0000256" key="1">
    <source>
        <dbReference type="ARBA" id="ARBA00007957"/>
    </source>
</evidence>
<dbReference type="InterPro" id="IPR043135">
    <property type="entry name" value="Fur_C"/>
</dbReference>
<dbReference type="AlphaFoldDB" id="A0A7X2MX13"/>
<comment type="caution">
    <text evidence="9">The sequence shown here is derived from an EMBL/GenBank/DDBJ whole genome shotgun (WGS) entry which is preliminary data.</text>
</comment>
<keyword evidence="3 7" id="KW-0862">Zinc</keyword>
<accession>A0A7X2MX13</accession>
<feature type="binding site" evidence="7">
    <location>
        <position position="130"/>
    </location>
    <ligand>
        <name>Zn(2+)</name>
        <dbReference type="ChEBI" id="CHEBI:29105"/>
    </ligand>
</feature>
<comment type="similarity">
    <text evidence="1">Belongs to the Fur family.</text>
</comment>
<evidence type="ECO:0000313" key="9">
    <source>
        <dbReference type="EMBL" id="MSR90658.1"/>
    </source>
</evidence>
<feature type="binding site" evidence="7">
    <location>
        <position position="133"/>
    </location>
    <ligand>
        <name>Zn(2+)</name>
        <dbReference type="ChEBI" id="CHEBI:29105"/>
    </ligand>
</feature>
<dbReference type="GO" id="GO:0008270">
    <property type="term" value="F:zinc ion binding"/>
    <property type="evidence" value="ECO:0007669"/>
    <property type="project" value="TreeGrafter"/>
</dbReference>
<dbReference type="Gene3D" id="1.10.10.10">
    <property type="entry name" value="Winged helix-like DNA-binding domain superfamily/Winged helix DNA-binding domain"/>
    <property type="match status" value="1"/>
</dbReference>
<keyword evidence="4" id="KW-0805">Transcription regulation</keyword>
<keyword evidence="6" id="KW-0804">Transcription</keyword>
<evidence type="ECO:0000256" key="2">
    <source>
        <dbReference type="ARBA" id="ARBA00022491"/>
    </source>
</evidence>
<protein>
    <submittedName>
        <fullName evidence="9">Transcriptional repressor</fullName>
    </submittedName>
</protein>
<evidence type="ECO:0000256" key="5">
    <source>
        <dbReference type="ARBA" id="ARBA00023125"/>
    </source>
</evidence>
<dbReference type="GO" id="GO:0045892">
    <property type="term" value="P:negative regulation of DNA-templated transcription"/>
    <property type="evidence" value="ECO:0007669"/>
    <property type="project" value="TreeGrafter"/>
</dbReference>
<dbReference type="Pfam" id="PF01475">
    <property type="entry name" value="FUR"/>
    <property type="match status" value="1"/>
</dbReference>
<evidence type="ECO:0000256" key="7">
    <source>
        <dbReference type="PIRSR" id="PIRSR602481-1"/>
    </source>
</evidence>
<dbReference type="PANTHER" id="PTHR33202:SF8">
    <property type="entry name" value="PEROXIDE-RESPONSIVE REPRESSOR PERR"/>
    <property type="match status" value="1"/>
</dbReference>
<feature type="binding site" evidence="8">
    <location>
        <position position="122"/>
    </location>
    <ligand>
        <name>Fe cation</name>
        <dbReference type="ChEBI" id="CHEBI:24875"/>
    </ligand>
</feature>
<evidence type="ECO:0000256" key="3">
    <source>
        <dbReference type="ARBA" id="ARBA00022833"/>
    </source>
</evidence>
<evidence type="ECO:0000256" key="6">
    <source>
        <dbReference type="ARBA" id="ARBA00023163"/>
    </source>
</evidence>
<comment type="cofactor">
    <cofactor evidence="7">
        <name>Zn(2+)</name>
        <dbReference type="ChEBI" id="CHEBI:29105"/>
    </cofactor>
    <text evidence="7">Binds 1 zinc ion per subunit.</text>
</comment>
<evidence type="ECO:0000256" key="4">
    <source>
        <dbReference type="ARBA" id="ARBA00023015"/>
    </source>
</evidence>
<dbReference type="Gene3D" id="3.30.1490.190">
    <property type="match status" value="1"/>
</dbReference>
<feature type="binding site" evidence="7">
    <location>
        <position position="94"/>
    </location>
    <ligand>
        <name>Zn(2+)</name>
        <dbReference type="ChEBI" id="CHEBI:29105"/>
    </ligand>
</feature>
<dbReference type="EMBL" id="VULX01000003">
    <property type="protein sequence ID" value="MSR90658.1"/>
    <property type="molecule type" value="Genomic_DNA"/>
</dbReference>